<gene>
    <name evidence="1" type="ORF">ACCO45_002410</name>
</gene>
<reference evidence="1" key="1">
    <citation type="submission" date="2024-12" db="EMBL/GenBank/DDBJ databases">
        <title>Comparative genomics and development of molecular markers within Purpureocillium lilacinum and among Purpureocillium species.</title>
        <authorList>
            <person name="Yeh Z.-Y."/>
            <person name="Ni N.-T."/>
            <person name="Lo P.-H."/>
            <person name="Mushyakhwo K."/>
            <person name="Lin C.-F."/>
            <person name="Nai Y.-S."/>
        </authorList>
    </citation>
    <scope>NUCLEOTIDE SEQUENCE</scope>
    <source>
        <strain evidence="1">NCHU-NPUST-175</strain>
    </source>
</reference>
<comment type="caution">
    <text evidence="1">The sequence shown here is derived from an EMBL/GenBank/DDBJ whole genome shotgun (WGS) entry which is preliminary data.</text>
</comment>
<protein>
    <submittedName>
        <fullName evidence="1">Uncharacterized protein</fullName>
    </submittedName>
</protein>
<dbReference type="Proteomes" id="UP001638806">
    <property type="component" value="Unassembled WGS sequence"/>
</dbReference>
<name>A0ACC4EAB9_PURLI</name>
<organism evidence="1 2">
    <name type="scientific">Purpureocillium lilacinum</name>
    <name type="common">Paecilomyces lilacinus</name>
    <dbReference type="NCBI Taxonomy" id="33203"/>
    <lineage>
        <taxon>Eukaryota</taxon>
        <taxon>Fungi</taxon>
        <taxon>Dikarya</taxon>
        <taxon>Ascomycota</taxon>
        <taxon>Pezizomycotina</taxon>
        <taxon>Sordariomycetes</taxon>
        <taxon>Hypocreomycetidae</taxon>
        <taxon>Hypocreales</taxon>
        <taxon>Ophiocordycipitaceae</taxon>
        <taxon>Purpureocillium</taxon>
    </lineage>
</organism>
<proteinExistence type="predicted"/>
<evidence type="ECO:0000313" key="2">
    <source>
        <dbReference type="Proteomes" id="UP001638806"/>
    </source>
</evidence>
<evidence type="ECO:0000313" key="1">
    <source>
        <dbReference type="EMBL" id="KAL3965406.1"/>
    </source>
</evidence>
<accession>A0ACC4EAB9</accession>
<dbReference type="EMBL" id="JBGNUJ010000002">
    <property type="protein sequence ID" value="KAL3965406.1"/>
    <property type="molecule type" value="Genomic_DNA"/>
</dbReference>
<sequence>MGIHGFADAFLAERSLDWRCRDTSRLPGCCGAGRWHDRRREEHQSVVRRGRDPMAAAGEAAIWPQAASARTGSDWSCTWGIAHMAANPPRERLGWLDEPNYSPRTPCFQCSEGGGNGVESLENRIASSSSVPVIITACVNLSTHVPPPLSQRNSWAERRTWRMQKSSSSPKAAWPGGWASLEPRADLG</sequence>
<keyword evidence="2" id="KW-1185">Reference proteome</keyword>